<keyword evidence="3" id="KW-0804">Transcription</keyword>
<evidence type="ECO:0000256" key="1">
    <source>
        <dbReference type="ARBA" id="ARBA00023015"/>
    </source>
</evidence>
<dbReference type="AlphaFoldDB" id="A0AAV2VY65"/>
<keyword evidence="1" id="KW-0805">Transcription regulation</keyword>
<dbReference type="RefSeq" id="WP_022613738.1">
    <property type="nucleotide sequence ID" value="NZ_LK391965.1"/>
</dbReference>
<dbReference type="InterPro" id="IPR036271">
    <property type="entry name" value="Tet_transcr_reg_TetR-rel_C_sf"/>
</dbReference>
<protein>
    <submittedName>
        <fullName evidence="6">Transcriptional regulator, TetR family</fullName>
    </submittedName>
</protein>
<accession>A0AAV2VY65</accession>
<dbReference type="InterPro" id="IPR001647">
    <property type="entry name" value="HTH_TetR"/>
</dbReference>
<gene>
    <name evidence="6" type="ORF">VIBNISOn1_850034</name>
</gene>
<dbReference type="InterPro" id="IPR011075">
    <property type="entry name" value="TetR_C"/>
</dbReference>
<comment type="caution">
    <text evidence="6">The sequence shown here is derived from an EMBL/GenBank/DDBJ whole genome shotgun (WGS) entry which is preliminary data.</text>
</comment>
<dbReference type="SUPFAM" id="SSF48498">
    <property type="entry name" value="Tetracyclin repressor-like, C-terminal domain"/>
    <property type="match status" value="1"/>
</dbReference>
<dbReference type="PRINTS" id="PR00455">
    <property type="entry name" value="HTHTETR"/>
</dbReference>
<evidence type="ECO:0000259" key="5">
    <source>
        <dbReference type="PROSITE" id="PS50977"/>
    </source>
</evidence>
<dbReference type="PANTHER" id="PTHR47506:SF8">
    <property type="entry name" value="REPRESSOR OF PUTATIVE XENOBIOTIC REDUCTASE TETR FAMILY-RELATED"/>
    <property type="match status" value="1"/>
</dbReference>
<dbReference type="PROSITE" id="PS50977">
    <property type="entry name" value="HTH_TETR_2"/>
    <property type="match status" value="1"/>
</dbReference>
<dbReference type="PROSITE" id="PS01081">
    <property type="entry name" value="HTH_TETR_1"/>
    <property type="match status" value="1"/>
</dbReference>
<name>A0AAV2VY65_9VIBR</name>
<dbReference type="PANTHER" id="PTHR47506">
    <property type="entry name" value="TRANSCRIPTIONAL REGULATORY PROTEIN"/>
    <property type="match status" value="1"/>
</dbReference>
<sequence length="196" mass="21867">MRSAEFDREEVLRSAMEVFISKGYSKTSMQDLKAATGLHPGSIYCAFTNKRGLLLAALEQYGIESAKVFEAQFEGHESVLEAFQLYLTHVVDECEREEVKDCLLQKALSELSQQDEEVEAVISGLMEKWRNNIAGKLILAQKNGELSTDADCSELAEFLVMGIYGIRTFSHTKPPAGTLTRLASQLFEHIQQKAIA</sequence>
<dbReference type="SUPFAM" id="SSF46689">
    <property type="entry name" value="Homeodomain-like"/>
    <property type="match status" value="1"/>
</dbReference>
<dbReference type="Proteomes" id="UP000018211">
    <property type="component" value="Unassembled WGS sequence"/>
</dbReference>
<proteinExistence type="predicted"/>
<evidence type="ECO:0000256" key="3">
    <source>
        <dbReference type="ARBA" id="ARBA00023163"/>
    </source>
</evidence>
<dbReference type="InterPro" id="IPR009057">
    <property type="entry name" value="Homeodomain-like_sf"/>
</dbReference>
<keyword evidence="2 4" id="KW-0238">DNA-binding</keyword>
<dbReference type="GO" id="GO:0003677">
    <property type="term" value="F:DNA binding"/>
    <property type="evidence" value="ECO:0007669"/>
    <property type="project" value="UniProtKB-UniRule"/>
</dbReference>
<organism evidence="6 7">
    <name type="scientific">Vibrio nigripulchritudo SOn1</name>
    <dbReference type="NCBI Taxonomy" id="1238450"/>
    <lineage>
        <taxon>Bacteria</taxon>
        <taxon>Pseudomonadati</taxon>
        <taxon>Pseudomonadota</taxon>
        <taxon>Gammaproteobacteria</taxon>
        <taxon>Vibrionales</taxon>
        <taxon>Vibrionaceae</taxon>
        <taxon>Vibrio</taxon>
    </lineage>
</organism>
<dbReference type="Pfam" id="PF16925">
    <property type="entry name" value="TetR_C_13"/>
    <property type="match status" value="1"/>
</dbReference>
<dbReference type="Gene3D" id="1.10.10.60">
    <property type="entry name" value="Homeodomain-like"/>
    <property type="match status" value="1"/>
</dbReference>
<evidence type="ECO:0000313" key="7">
    <source>
        <dbReference type="Proteomes" id="UP000018211"/>
    </source>
</evidence>
<dbReference type="EMBL" id="CAOF01000181">
    <property type="protein sequence ID" value="CCO49696.1"/>
    <property type="molecule type" value="Genomic_DNA"/>
</dbReference>
<feature type="domain" description="HTH tetR-type" evidence="5">
    <location>
        <begin position="5"/>
        <end position="65"/>
    </location>
</feature>
<evidence type="ECO:0000313" key="6">
    <source>
        <dbReference type="EMBL" id="CCO49696.1"/>
    </source>
</evidence>
<dbReference type="InterPro" id="IPR023772">
    <property type="entry name" value="DNA-bd_HTH_TetR-type_CS"/>
</dbReference>
<feature type="DNA-binding region" description="H-T-H motif" evidence="4">
    <location>
        <begin position="28"/>
        <end position="47"/>
    </location>
</feature>
<dbReference type="Pfam" id="PF00440">
    <property type="entry name" value="TetR_N"/>
    <property type="match status" value="1"/>
</dbReference>
<reference evidence="6 7" key="1">
    <citation type="journal article" date="2013" name="ISME J.">
        <title>Comparative genomics of pathogenic lineages of Vibrio nigripulchritudo identifies virulence-associated traits.</title>
        <authorList>
            <person name="Goudenege D."/>
            <person name="Labreuche Y."/>
            <person name="Krin E."/>
            <person name="Ansquer D."/>
            <person name="Mangenot S."/>
            <person name="Calteau A."/>
            <person name="Medigue C."/>
            <person name="Mazel D."/>
            <person name="Polz M.F."/>
            <person name="Le Roux F."/>
        </authorList>
    </citation>
    <scope>NUCLEOTIDE SEQUENCE [LARGE SCALE GENOMIC DNA]</scope>
    <source>
        <strain evidence="6 7">SOn1</strain>
    </source>
</reference>
<dbReference type="Gene3D" id="1.10.357.10">
    <property type="entry name" value="Tetracycline Repressor, domain 2"/>
    <property type="match status" value="1"/>
</dbReference>
<evidence type="ECO:0000256" key="2">
    <source>
        <dbReference type="ARBA" id="ARBA00023125"/>
    </source>
</evidence>
<evidence type="ECO:0000256" key="4">
    <source>
        <dbReference type="PROSITE-ProRule" id="PRU00335"/>
    </source>
</evidence>